<protein>
    <recommendedName>
        <fullName evidence="3">Lipoprotein</fullName>
    </recommendedName>
</protein>
<feature type="signal peptide" evidence="1">
    <location>
        <begin position="1"/>
        <end position="24"/>
    </location>
</feature>
<organism evidence="2">
    <name type="scientific">Oceanithermus profundus</name>
    <dbReference type="NCBI Taxonomy" id="187137"/>
    <lineage>
        <taxon>Bacteria</taxon>
        <taxon>Thermotogati</taxon>
        <taxon>Deinococcota</taxon>
        <taxon>Deinococci</taxon>
        <taxon>Thermales</taxon>
        <taxon>Thermaceae</taxon>
        <taxon>Oceanithermus</taxon>
    </lineage>
</organism>
<feature type="chain" id="PRO_5027632606" description="Lipoprotein" evidence="1">
    <location>
        <begin position="25"/>
        <end position="376"/>
    </location>
</feature>
<gene>
    <name evidence="2" type="ORF">ENK37_07380</name>
</gene>
<dbReference type="Proteomes" id="UP000885759">
    <property type="component" value="Unassembled WGS sequence"/>
</dbReference>
<accession>A0A7C4Z9E5</accession>
<dbReference type="PROSITE" id="PS51257">
    <property type="entry name" value="PROKAR_LIPOPROTEIN"/>
    <property type="match status" value="1"/>
</dbReference>
<evidence type="ECO:0000313" key="2">
    <source>
        <dbReference type="EMBL" id="HGY09856.1"/>
    </source>
</evidence>
<evidence type="ECO:0008006" key="3">
    <source>
        <dbReference type="Google" id="ProtNLM"/>
    </source>
</evidence>
<dbReference type="AlphaFoldDB" id="A0A7C4Z9E5"/>
<name>A0A7C4Z9E5_9DEIN</name>
<comment type="caution">
    <text evidence="2">The sequence shown here is derived from an EMBL/GenBank/DDBJ whole genome shotgun (WGS) entry which is preliminary data.</text>
</comment>
<dbReference type="EMBL" id="DRPZ01000195">
    <property type="protein sequence ID" value="HGY09856.1"/>
    <property type="molecule type" value="Genomic_DNA"/>
</dbReference>
<evidence type="ECO:0000256" key="1">
    <source>
        <dbReference type="SAM" id="SignalP"/>
    </source>
</evidence>
<proteinExistence type="predicted"/>
<sequence>MRITAAAAVVAALTLSGCSQSNLAGLPACNGEPELAALPLDESSFSAILPLGSLGPVSHTFPTEHHYLVLPPDPDGEVKALVVPVYAMQDGWIVEVDSVEHQPAGFSDYDVTLGVCSQFSVQYGHMSALSSELLEALGSPDRCESYVVDNQTYKRCKYRAKVPVSVGQLIGRAGGNPEQMALDLGAKDYRYEQNQFANQGRYRADASYAIYAVSPFAYLPADLRAQVDPKMGWWDGVSRRTAPPIYGEIAYDVAGTAMGNWFREGKPFFPEEPHLALAKDNVDPSVYAISAGSSLGALAGYVVRFTPQRTGVVERAFEDISDDAIYCYPTAQAGTTTPDGRVLIRLDDAATLEAEFQEGKSCGQTLAFSAPRTFKR</sequence>
<reference evidence="2" key="1">
    <citation type="journal article" date="2020" name="mSystems">
        <title>Genome- and Community-Level Interaction Insights into Carbon Utilization and Element Cycling Functions of Hydrothermarchaeota in Hydrothermal Sediment.</title>
        <authorList>
            <person name="Zhou Z."/>
            <person name="Liu Y."/>
            <person name="Xu W."/>
            <person name="Pan J."/>
            <person name="Luo Z.H."/>
            <person name="Li M."/>
        </authorList>
    </citation>
    <scope>NUCLEOTIDE SEQUENCE [LARGE SCALE GENOMIC DNA]</scope>
    <source>
        <strain evidence="2">HyVt-570</strain>
    </source>
</reference>
<keyword evidence="1" id="KW-0732">Signal</keyword>